<gene>
    <name evidence="3" type="ORF">GCM10014715_45140</name>
</gene>
<reference evidence="3" key="1">
    <citation type="journal article" date="2014" name="Int. J. Syst. Evol. Microbiol.">
        <title>Complete genome sequence of Corynebacterium casei LMG S-19264T (=DSM 44701T), isolated from a smear-ripened cheese.</title>
        <authorList>
            <consortium name="US DOE Joint Genome Institute (JGI-PGF)"/>
            <person name="Walter F."/>
            <person name="Albersmeier A."/>
            <person name="Kalinowski J."/>
            <person name="Ruckert C."/>
        </authorList>
    </citation>
    <scope>NUCLEOTIDE SEQUENCE</scope>
    <source>
        <strain evidence="3">JCM 3302</strain>
    </source>
</reference>
<dbReference type="Proteomes" id="UP000641386">
    <property type="component" value="Unassembled WGS sequence"/>
</dbReference>
<evidence type="ECO:0000256" key="2">
    <source>
        <dbReference type="SAM" id="SignalP"/>
    </source>
</evidence>
<evidence type="ECO:0000313" key="3">
    <source>
        <dbReference type="EMBL" id="GHE84084.1"/>
    </source>
</evidence>
<dbReference type="EMBL" id="BNBC01000021">
    <property type="protein sequence ID" value="GHE84084.1"/>
    <property type="molecule type" value="Genomic_DNA"/>
</dbReference>
<organism evidence="3 4">
    <name type="scientific">Streptomyces spiralis</name>
    <dbReference type="NCBI Taxonomy" id="66376"/>
    <lineage>
        <taxon>Bacteria</taxon>
        <taxon>Bacillati</taxon>
        <taxon>Actinomycetota</taxon>
        <taxon>Actinomycetes</taxon>
        <taxon>Kitasatosporales</taxon>
        <taxon>Streptomycetaceae</taxon>
        <taxon>Streptomyces</taxon>
    </lineage>
</organism>
<keyword evidence="2" id="KW-0732">Signal</keyword>
<dbReference type="AlphaFoldDB" id="A0A919A2U1"/>
<feature type="region of interest" description="Disordered" evidence="1">
    <location>
        <begin position="71"/>
        <end position="94"/>
    </location>
</feature>
<feature type="signal peptide" evidence="2">
    <location>
        <begin position="1"/>
        <end position="29"/>
    </location>
</feature>
<evidence type="ECO:0000256" key="1">
    <source>
        <dbReference type="SAM" id="MobiDB-lite"/>
    </source>
</evidence>
<name>A0A919A2U1_9ACTN</name>
<reference evidence="3" key="2">
    <citation type="submission" date="2020-09" db="EMBL/GenBank/DDBJ databases">
        <authorList>
            <person name="Sun Q."/>
            <person name="Ohkuma M."/>
        </authorList>
    </citation>
    <scope>NUCLEOTIDE SEQUENCE</scope>
    <source>
        <strain evidence="3">JCM 3302</strain>
    </source>
</reference>
<protein>
    <submittedName>
        <fullName evidence="3">Uncharacterized protein</fullName>
    </submittedName>
</protein>
<evidence type="ECO:0000313" key="4">
    <source>
        <dbReference type="Proteomes" id="UP000641386"/>
    </source>
</evidence>
<comment type="caution">
    <text evidence="3">The sequence shown here is derived from an EMBL/GenBank/DDBJ whole genome shotgun (WGS) entry which is preliminary data.</text>
</comment>
<accession>A0A919A2U1</accession>
<proteinExistence type="predicted"/>
<keyword evidence="4" id="KW-1185">Reference proteome</keyword>
<sequence length="94" mass="9759">MRVTFGAVRTVTLSALAAALMAVPATAVAAAGDGSQQFDGMSVSASVVTETTLETPNDDRWDVSTGAVIETPNDDRWDVGTGTALATPDDDRWD</sequence>
<feature type="chain" id="PRO_5038582586" evidence="2">
    <location>
        <begin position="30"/>
        <end position="94"/>
    </location>
</feature>